<proteinExistence type="predicted"/>
<dbReference type="PROSITE" id="PS50042">
    <property type="entry name" value="CNMP_BINDING_3"/>
    <property type="match status" value="1"/>
</dbReference>
<dbReference type="CDD" id="cd00038">
    <property type="entry name" value="CAP_ED"/>
    <property type="match status" value="1"/>
</dbReference>
<reference evidence="2" key="1">
    <citation type="submission" date="2018-06" db="EMBL/GenBank/DDBJ databases">
        <authorList>
            <person name="Zhirakovskaya E."/>
        </authorList>
    </citation>
    <scope>NUCLEOTIDE SEQUENCE</scope>
</reference>
<protein>
    <submittedName>
        <fullName evidence="2">cAMP-binding proteins - catabolite gene activator and regulatory subunit of cAMP-dependent protein kinases</fullName>
    </submittedName>
</protein>
<name>A0A3B0WEC5_9ZZZZ</name>
<sequence length="193" mass="22789">MKKSHIQYFQNTLKQYTNLDSKEFDVLSNIFELKKYKNNDHIINPTEENNSIFFIISGLVRYYYLTEDGKEWNRAFLSEGMISTSFPKDFGWINSYGIQAIEDSIILVADFSDFQSLFDNNPMIERLQRRLIESILIKKINRERSFLQSSANMRYKDFVEQFPQIFQRIAQYHLASYLGITEASLSRLASKVD</sequence>
<evidence type="ECO:0000259" key="1">
    <source>
        <dbReference type="PROSITE" id="PS50042"/>
    </source>
</evidence>
<dbReference type="AlphaFoldDB" id="A0A3B0WEC5"/>
<dbReference type="SUPFAM" id="SSF51206">
    <property type="entry name" value="cAMP-binding domain-like"/>
    <property type="match status" value="1"/>
</dbReference>
<accession>A0A3B0WEC5</accession>
<dbReference type="Pfam" id="PF00027">
    <property type="entry name" value="cNMP_binding"/>
    <property type="match status" value="1"/>
</dbReference>
<feature type="domain" description="Cyclic nucleotide-binding" evidence="1">
    <location>
        <begin position="15"/>
        <end position="126"/>
    </location>
</feature>
<dbReference type="InterPro" id="IPR014710">
    <property type="entry name" value="RmlC-like_jellyroll"/>
</dbReference>
<evidence type="ECO:0000313" key="2">
    <source>
        <dbReference type="EMBL" id="VAW53631.1"/>
    </source>
</evidence>
<gene>
    <name evidence="2" type="ORF">MNBD_GAMMA05-1169</name>
</gene>
<dbReference type="Gene3D" id="2.60.120.10">
    <property type="entry name" value="Jelly Rolls"/>
    <property type="match status" value="1"/>
</dbReference>
<organism evidence="2">
    <name type="scientific">hydrothermal vent metagenome</name>
    <dbReference type="NCBI Taxonomy" id="652676"/>
    <lineage>
        <taxon>unclassified sequences</taxon>
        <taxon>metagenomes</taxon>
        <taxon>ecological metagenomes</taxon>
    </lineage>
</organism>
<dbReference type="EMBL" id="UOFE01000035">
    <property type="protein sequence ID" value="VAW53631.1"/>
    <property type="molecule type" value="Genomic_DNA"/>
</dbReference>
<dbReference type="InterPro" id="IPR018490">
    <property type="entry name" value="cNMP-bd_dom_sf"/>
</dbReference>
<dbReference type="InterPro" id="IPR000595">
    <property type="entry name" value="cNMP-bd_dom"/>
</dbReference>